<dbReference type="Proteomes" id="UP000199628">
    <property type="component" value="Unassembled WGS sequence"/>
</dbReference>
<dbReference type="STRING" id="639004.SAMN04488239_109195"/>
<keyword evidence="4" id="KW-0804">Transcription</keyword>
<dbReference type="GO" id="GO:0000976">
    <property type="term" value="F:transcription cis-regulatory region binding"/>
    <property type="evidence" value="ECO:0007669"/>
    <property type="project" value="TreeGrafter"/>
</dbReference>
<dbReference type="PANTHER" id="PTHR30055">
    <property type="entry name" value="HTH-TYPE TRANSCRIPTIONAL REGULATOR RUTR"/>
    <property type="match status" value="1"/>
</dbReference>
<evidence type="ECO:0000256" key="5">
    <source>
        <dbReference type="PROSITE-ProRule" id="PRU00335"/>
    </source>
</evidence>
<evidence type="ECO:0000256" key="3">
    <source>
        <dbReference type="ARBA" id="ARBA00023125"/>
    </source>
</evidence>
<evidence type="ECO:0000259" key="6">
    <source>
        <dbReference type="PROSITE" id="PS50977"/>
    </source>
</evidence>
<evidence type="ECO:0000256" key="2">
    <source>
        <dbReference type="ARBA" id="ARBA00023015"/>
    </source>
</evidence>
<dbReference type="InterPro" id="IPR050109">
    <property type="entry name" value="HTH-type_TetR-like_transc_reg"/>
</dbReference>
<evidence type="ECO:0000256" key="1">
    <source>
        <dbReference type="ARBA" id="ARBA00022491"/>
    </source>
</evidence>
<dbReference type="EMBL" id="FMZV01000009">
    <property type="protein sequence ID" value="SDD70752.1"/>
    <property type="molecule type" value="Genomic_DNA"/>
</dbReference>
<proteinExistence type="predicted"/>
<dbReference type="Gene3D" id="1.10.357.10">
    <property type="entry name" value="Tetracycline Repressor, domain 2"/>
    <property type="match status" value="1"/>
</dbReference>
<protein>
    <submittedName>
        <fullName evidence="7">Transcriptional regulator, TetR family</fullName>
    </submittedName>
</protein>
<gene>
    <name evidence="7" type="ORF">SAMN04488239_109195</name>
</gene>
<keyword evidence="3 5" id="KW-0238">DNA-binding</keyword>
<feature type="DNA-binding region" description="H-T-H motif" evidence="5">
    <location>
        <begin position="36"/>
        <end position="55"/>
    </location>
</feature>
<sequence length="206" mass="22824">MPRKVDGREEKGRKARRAIIEAAGDCIAERGLNSTTIADIASRSGLSHALIMFHFKNKTNLFSMVLDSIGTPYREARQRRAEDAGASPYDKLVSLISWEIEYAAQNPRNVSIWFAFWGVREGTSLYGKVVGPWDTQEAEEMKSLLADILHPLPEDEIETAHAGLNAMLWGYWMQVQLGSGSPTADQMVSACRAYIGGFMRLDAAGQ</sequence>
<evidence type="ECO:0000256" key="4">
    <source>
        <dbReference type="ARBA" id="ARBA00023163"/>
    </source>
</evidence>
<name>A0A1G6WXW2_9RHOB</name>
<keyword evidence="8" id="KW-1185">Reference proteome</keyword>
<dbReference type="SUPFAM" id="SSF46689">
    <property type="entry name" value="Homeodomain-like"/>
    <property type="match status" value="1"/>
</dbReference>
<dbReference type="PRINTS" id="PR00455">
    <property type="entry name" value="HTHTETR"/>
</dbReference>
<dbReference type="SUPFAM" id="SSF48498">
    <property type="entry name" value="Tetracyclin repressor-like, C-terminal domain"/>
    <property type="match status" value="1"/>
</dbReference>
<dbReference type="PROSITE" id="PS50977">
    <property type="entry name" value="HTH_TETR_2"/>
    <property type="match status" value="1"/>
</dbReference>
<dbReference type="GO" id="GO:0003700">
    <property type="term" value="F:DNA-binding transcription factor activity"/>
    <property type="evidence" value="ECO:0007669"/>
    <property type="project" value="TreeGrafter"/>
</dbReference>
<keyword evidence="1" id="KW-0678">Repressor</keyword>
<accession>A0A1G6WXW2</accession>
<dbReference type="InterPro" id="IPR039538">
    <property type="entry name" value="BetI_C"/>
</dbReference>
<reference evidence="8" key="1">
    <citation type="submission" date="2016-10" db="EMBL/GenBank/DDBJ databases">
        <authorList>
            <person name="Varghese N."/>
            <person name="Submissions S."/>
        </authorList>
    </citation>
    <scope>NUCLEOTIDE SEQUENCE [LARGE SCALE GENOMIC DNA]</scope>
    <source>
        <strain evidence="8">CGMCC 1.9108</strain>
    </source>
</reference>
<dbReference type="RefSeq" id="WP_093032821.1">
    <property type="nucleotide sequence ID" value="NZ_FMZV01000009.1"/>
</dbReference>
<evidence type="ECO:0000313" key="8">
    <source>
        <dbReference type="Proteomes" id="UP000199628"/>
    </source>
</evidence>
<dbReference type="Pfam" id="PF13977">
    <property type="entry name" value="TetR_C_6"/>
    <property type="match status" value="1"/>
</dbReference>
<keyword evidence="2" id="KW-0805">Transcription regulation</keyword>
<dbReference type="InterPro" id="IPR009057">
    <property type="entry name" value="Homeodomain-like_sf"/>
</dbReference>
<dbReference type="InterPro" id="IPR001647">
    <property type="entry name" value="HTH_TetR"/>
</dbReference>
<dbReference type="Pfam" id="PF00440">
    <property type="entry name" value="TetR_N"/>
    <property type="match status" value="1"/>
</dbReference>
<feature type="domain" description="HTH tetR-type" evidence="6">
    <location>
        <begin position="13"/>
        <end position="73"/>
    </location>
</feature>
<dbReference type="AlphaFoldDB" id="A0A1G6WXW2"/>
<evidence type="ECO:0000313" key="7">
    <source>
        <dbReference type="EMBL" id="SDD70752.1"/>
    </source>
</evidence>
<dbReference type="PANTHER" id="PTHR30055:SF234">
    <property type="entry name" value="HTH-TYPE TRANSCRIPTIONAL REGULATOR BETI"/>
    <property type="match status" value="1"/>
</dbReference>
<organism evidence="7 8">
    <name type="scientific">Ruegeria marina</name>
    <dbReference type="NCBI Taxonomy" id="639004"/>
    <lineage>
        <taxon>Bacteria</taxon>
        <taxon>Pseudomonadati</taxon>
        <taxon>Pseudomonadota</taxon>
        <taxon>Alphaproteobacteria</taxon>
        <taxon>Rhodobacterales</taxon>
        <taxon>Roseobacteraceae</taxon>
        <taxon>Ruegeria</taxon>
    </lineage>
</organism>
<dbReference type="InterPro" id="IPR036271">
    <property type="entry name" value="Tet_transcr_reg_TetR-rel_C_sf"/>
</dbReference>
<dbReference type="OrthoDB" id="7336460at2"/>